<name>A0A3B0X3L6_9ZZZZ</name>
<evidence type="ECO:0000256" key="1">
    <source>
        <dbReference type="SAM" id="Phobius"/>
    </source>
</evidence>
<dbReference type="AlphaFoldDB" id="A0A3B0X3L6"/>
<keyword evidence="1" id="KW-1133">Transmembrane helix</keyword>
<gene>
    <name evidence="2" type="ORF">MNBD_GAMMA08-1809</name>
</gene>
<reference evidence="2" key="1">
    <citation type="submission" date="2018-06" db="EMBL/GenBank/DDBJ databases">
        <authorList>
            <person name="Zhirakovskaya E."/>
        </authorList>
    </citation>
    <scope>NUCLEOTIDE SEQUENCE</scope>
</reference>
<keyword evidence="1" id="KW-0472">Membrane</keyword>
<proteinExistence type="predicted"/>
<feature type="transmembrane region" description="Helical" evidence="1">
    <location>
        <begin position="21"/>
        <end position="41"/>
    </location>
</feature>
<evidence type="ECO:0000313" key="2">
    <source>
        <dbReference type="EMBL" id="VAW62341.1"/>
    </source>
</evidence>
<protein>
    <submittedName>
        <fullName evidence="2">Uncharacterized protein</fullName>
    </submittedName>
</protein>
<dbReference type="EMBL" id="UOFH01000215">
    <property type="protein sequence ID" value="VAW62341.1"/>
    <property type="molecule type" value="Genomic_DNA"/>
</dbReference>
<accession>A0A3B0X3L6</accession>
<keyword evidence="1" id="KW-0812">Transmembrane</keyword>
<organism evidence="2">
    <name type="scientific">hydrothermal vent metagenome</name>
    <dbReference type="NCBI Taxonomy" id="652676"/>
    <lineage>
        <taxon>unclassified sequences</taxon>
        <taxon>metagenomes</taxon>
        <taxon>ecological metagenomes</taxon>
    </lineage>
</organism>
<sequence length="117" mass="13593">MSNKYNGEERRQNMDWHLTKSISISVIILLLLNLSTSIWWLSGLNSDVGMLKAKPDLLERVINLEARANEHGRIITRFDVTLDKINNTIIQVSNELSRRKPFADAVEHGFYKKQRKE</sequence>